<protein>
    <submittedName>
        <fullName evidence="2">Uncharacterized protein</fullName>
    </submittedName>
</protein>
<organism evidence="2 3">
    <name type="scientific">Protopolystoma xenopodis</name>
    <dbReference type="NCBI Taxonomy" id="117903"/>
    <lineage>
        <taxon>Eukaryota</taxon>
        <taxon>Metazoa</taxon>
        <taxon>Spiralia</taxon>
        <taxon>Lophotrochozoa</taxon>
        <taxon>Platyhelminthes</taxon>
        <taxon>Monogenea</taxon>
        <taxon>Polyopisthocotylea</taxon>
        <taxon>Polystomatidea</taxon>
        <taxon>Polystomatidae</taxon>
        <taxon>Protopolystoma</taxon>
    </lineage>
</organism>
<evidence type="ECO:0000256" key="1">
    <source>
        <dbReference type="SAM" id="MobiDB-lite"/>
    </source>
</evidence>
<accession>A0A448WXY0</accession>
<feature type="region of interest" description="Disordered" evidence="1">
    <location>
        <begin position="66"/>
        <end position="88"/>
    </location>
</feature>
<dbReference type="EMBL" id="CAAALY010059770">
    <property type="protein sequence ID" value="VEL23053.1"/>
    <property type="molecule type" value="Genomic_DNA"/>
</dbReference>
<keyword evidence="3" id="KW-1185">Reference proteome</keyword>
<reference evidence="2" key="1">
    <citation type="submission" date="2018-11" db="EMBL/GenBank/DDBJ databases">
        <authorList>
            <consortium name="Pathogen Informatics"/>
        </authorList>
    </citation>
    <scope>NUCLEOTIDE SEQUENCE</scope>
</reference>
<sequence>MRGSTEFYHGRIPANQPCANCPLYAPPPPPYSSIELRSCLRRTRDSHEYALHTSLRVALGLVGESLDSDDMHPRKKYQPSDNEGANKRPKLLYFAHQLPIYPRPHLGHLVVYSHLVLSIKF</sequence>
<gene>
    <name evidence="2" type="ORF">PXEA_LOCUS16493</name>
</gene>
<evidence type="ECO:0000313" key="3">
    <source>
        <dbReference type="Proteomes" id="UP000784294"/>
    </source>
</evidence>
<proteinExistence type="predicted"/>
<dbReference type="Proteomes" id="UP000784294">
    <property type="component" value="Unassembled WGS sequence"/>
</dbReference>
<name>A0A448WXY0_9PLAT</name>
<evidence type="ECO:0000313" key="2">
    <source>
        <dbReference type="EMBL" id="VEL23053.1"/>
    </source>
</evidence>
<dbReference type="AlphaFoldDB" id="A0A448WXY0"/>
<comment type="caution">
    <text evidence="2">The sequence shown here is derived from an EMBL/GenBank/DDBJ whole genome shotgun (WGS) entry which is preliminary data.</text>
</comment>